<dbReference type="STRING" id="36745.CLSAP_26840"/>
<dbReference type="InterPro" id="IPR035938">
    <property type="entry name" value="Hemerythrin-like_sf"/>
</dbReference>
<dbReference type="HOGENOM" id="CLU_086902_3_1_9"/>
<reference evidence="5 6" key="1">
    <citation type="submission" date="2013-02" db="EMBL/GenBank/DDBJ databases">
        <title>Genome sequence of Clostridium saccharoperbutylacetonicum N1-4(HMT).</title>
        <authorList>
            <person name="Poehlein A."/>
            <person name="Daniel R."/>
        </authorList>
    </citation>
    <scope>NUCLEOTIDE SEQUENCE [LARGE SCALE GENOMIC DNA]</scope>
    <source>
        <strain evidence="6">N1-4(HMT)</strain>
    </source>
</reference>
<dbReference type="RefSeq" id="WP_015393029.1">
    <property type="nucleotide sequence ID" value="NC_020291.1"/>
</dbReference>
<evidence type="ECO:0000256" key="2">
    <source>
        <dbReference type="ARBA" id="ARBA00022723"/>
    </source>
</evidence>
<dbReference type="EMBL" id="CP004121">
    <property type="protein sequence ID" value="AGF56710.1"/>
    <property type="molecule type" value="Genomic_DNA"/>
</dbReference>
<dbReference type="OrthoDB" id="9797092at2"/>
<dbReference type="AlphaFoldDB" id="M1LUG5"/>
<proteinExistence type="inferred from homology"/>
<keyword evidence="3" id="KW-0408">Iron</keyword>
<dbReference type="Pfam" id="PF01814">
    <property type="entry name" value="Hemerythrin"/>
    <property type="match status" value="1"/>
</dbReference>
<dbReference type="NCBIfam" id="NF033749">
    <property type="entry name" value="bact_hemeryth"/>
    <property type="match status" value="1"/>
</dbReference>
<evidence type="ECO:0000259" key="4">
    <source>
        <dbReference type="Pfam" id="PF01814"/>
    </source>
</evidence>
<dbReference type="PANTHER" id="PTHR37164:SF1">
    <property type="entry name" value="BACTERIOHEMERYTHRIN"/>
    <property type="match status" value="1"/>
</dbReference>
<dbReference type="Proteomes" id="UP000011728">
    <property type="component" value="Chromosome"/>
</dbReference>
<dbReference type="KEGG" id="csr:Cspa_c29490"/>
<dbReference type="GO" id="GO:0046872">
    <property type="term" value="F:metal ion binding"/>
    <property type="evidence" value="ECO:0007669"/>
    <property type="project" value="UniProtKB-KW"/>
</dbReference>
<organism evidence="5 6">
    <name type="scientific">Clostridium saccharoperbutylacetonicum N1-4(HMT)</name>
    <dbReference type="NCBI Taxonomy" id="931276"/>
    <lineage>
        <taxon>Bacteria</taxon>
        <taxon>Bacillati</taxon>
        <taxon>Bacillota</taxon>
        <taxon>Clostridia</taxon>
        <taxon>Eubacteriales</taxon>
        <taxon>Clostridiaceae</taxon>
        <taxon>Clostridium</taxon>
    </lineage>
</organism>
<gene>
    <name evidence="5" type="ORF">Cspa_c29490</name>
</gene>
<name>M1LUG5_9CLOT</name>
<accession>M1LUG5</accession>
<dbReference type="InterPro" id="IPR012312">
    <property type="entry name" value="Hemerythrin-like"/>
</dbReference>
<feature type="domain" description="Hemerythrin-like" evidence="4">
    <location>
        <begin position="12"/>
        <end position="126"/>
    </location>
</feature>
<sequence length="133" mass="15828">MQMLWDSKLAVGVDKIDNQHKELFNRMNSLMDAMKEGKGKNEVMGTLKFLEEYANRHFSDEEELQRKNNYPKFEIQHKEHEEFKMALKDLRMKLEEQGVSAMLAINLQQSMCGWWKKHIKELDMDLGKYLMSV</sequence>
<dbReference type="InterPro" id="IPR050669">
    <property type="entry name" value="Hemerythrin"/>
</dbReference>
<dbReference type="PATRIC" id="fig|931276.5.peg.2965"/>
<protein>
    <submittedName>
        <fullName evidence="5">Hemerythrin-like metal-binding protein</fullName>
    </submittedName>
</protein>
<comment type="similarity">
    <text evidence="1">Belongs to the hemerythrin family.</text>
</comment>
<dbReference type="PANTHER" id="PTHR37164">
    <property type="entry name" value="BACTERIOHEMERYTHRIN"/>
    <property type="match status" value="1"/>
</dbReference>
<evidence type="ECO:0000313" key="6">
    <source>
        <dbReference type="Proteomes" id="UP000011728"/>
    </source>
</evidence>
<dbReference type="InterPro" id="IPR012827">
    <property type="entry name" value="Hemerythrin_metal-bd"/>
</dbReference>
<dbReference type="CDD" id="cd12107">
    <property type="entry name" value="Hemerythrin"/>
    <property type="match status" value="1"/>
</dbReference>
<evidence type="ECO:0000313" key="5">
    <source>
        <dbReference type="EMBL" id="AGF56710.1"/>
    </source>
</evidence>
<evidence type="ECO:0000256" key="3">
    <source>
        <dbReference type="ARBA" id="ARBA00023004"/>
    </source>
</evidence>
<dbReference type="SUPFAM" id="SSF47188">
    <property type="entry name" value="Hemerythrin-like"/>
    <property type="match status" value="1"/>
</dbReference>
<keyword evidence="2" id="KW-0479">Metal-binding</keyword>
<dbReference type="Gene3D" id="1.20.120.50">
    <property type="entry name" value="Hemerythrin-like"/>
    <property type="match status" value="1"/>
</dbReference>
<dbReference type="NCBIfam" id="TIGR02481">
    <property type="entry name" value="hemeryth_dom"/>
    <property type="match status" value="1"/>
</dbReference>
<evidence type="ECO:0000256" key="1">
    <source>
        <dbReference type="ARBA" id="ARBA00010587"/>
    </source>
</evidence>
<keyword evidence="6" id="KW-1185">Reference proteome</keyword>
<dbReference type="eggNOG" id="COG2703">
    <property type="taxonomic scope" value="Bacteria"/>
</dbReference>